<dbReference type="Proteomes" id="UP001143910">
    <property type="component" value="Unassembled WGS sequence"/>
</dbReference>
<reference evidence="1" key="1">
    <citation type="submission" date="2022-08" db="EMBL/GenBank/DDBJ databases">
        <title>Genome Sequence of Lecanicillium fungicola.</title>
        <authorList>
            <person name="Buettner E."/>
        </authorList>
    </citation>
    <scope>NUCLEOTIDE SEQUENCE</scope>
    <source>
        <strain evidence="1">Babe33</strain>
    </source>
</reference>
<sequence>MSGDAGLLPHRVGASSTRPDDDDVVQTTQATLIQLSKTTVGVVIDSLLDLLESLSRPYAKITAHPSHILQSELYILSLVSACCSANWSARKVDGHLPEKLNEELVARMFDVFKAVLEPIPDDYVLPAQTLLDQSSVANITIPRPGRGSTVSTSLAFTEDPESLDSQLVEIDRHVKGIVEYMTVSSWTVAFNYIRNVIHTVRSTIGDSHTDTAKGSQNLERGTLIVLRLLSFCWVDGPKLGLLIQELCSSYLHFRGPYQNTIAVAMPLLITRWIDRYPHEFVMLHRMHKRLDGGADTLFDMTQTATETGRRRVHLYPLQTTLLFLMPDVFEVASNLREAKGHSVTKKVAFLDSLRKTLRNGNEQAGYCLVSLLRVARHFDIESDSALVSYAMDVQDEVRDAIFRPSVSAPASPAWDQSMITAALVSLSYLNLDGCVDNLFGDCVASSAPDGFKLAMVQACCYFAQLPEPDKYDDLFDRCIPLMRMKLQAEEQLYHDDEHRVKERTTTNMICSILKFLSIHPFPVINELSGPTSDSTLFKALLHCAVSAEPAIRQQAAEVVERLEVDLPTLLHEYDNREDSEMIKLRRSVWNRSEHLIAQKQQHTLAEIHNYLKDRLSLLRQLPGLSHFPNGVSDAVRSTSKLETALLISLCSPSIEGCEIAVSCLNILVEECAWVNQHSESAKSCSAVLRNAEIFQELASPTFRVTGLVAFQKRTRNLLRRIKYPTPGIISAWETAFDAWIHLGKQISLTSADATEATALSQWRDFGGFLASMGGVCTAQQATAIEEPGMNVFQWIDQNPTGEEDEAFLPRYLRLGIQLLGCANVRVRETMRDIFTHEVPSCLYPHLFSALESEVEIFFTGAFAQDAARKQDNEVIFAEQAISLLKDMVENVDSPHDLAATSSVHLGSLTLSFAKFIAESADTTASLRVKIRICQLSEAAMRRKEHLNLRDDVLIRNQLLEYIIGWIRTPSPPLEQSRGSSRLDELDRMQKDLTKACLKTLSDLTFRLPLQTQDIQSDAGMSAKKSELFQRYFKRFLDLISTGALDMASEPGDGHSSSELAITILSNLLSANIDVGLKHSLSHGYHDSVEVRTVFVKVLYNILTQGTEFSSLSDSAVSERYEELLGLLTKDLSLAVSMSSICPSTEVDELTVCLLIVFEQRGRTFELLEALIKEEIEQTDHATEILRRSCVATKMLSLYAKWKGFTYLRETLQKVLDRLMMTSQELDLELDPARVSTAEELKKNAAQLQIVAKVFMDDICASAPSIPASFRKICSIIHDAVLPRFPDAKYTAVGAFIFLRFFCPAIVAPEAEGLLDTPPPKELRRGLLLIAKVIQNLANNVLFGTKEPYMFPLNRFLVENISVVTTFLRTISVPPASLDVVANKETTDFGSCVSFHRFLYDHWDHLRQTLVARERREFLRLQDGSPRSHSPVFEPLRNLITNLGPPPLAISWNRPQIAINGPPLYSRFQNFMLRNAFRSTESFLTSRTIFDGGVTQDGLATILIILRYSETEGIDHETLLHCFLKIASRLWHEPFCILIDATCYSGKNDPKDEFFKMLDLLMPYEVSQNLTRIYIYNMNSAFKRCFRRLLRITTKNENSVFHPNNVKYLLPCSMEEMRGHFILNSLQVPKEHSAIVSDIRYMFSQATRLSKSKGKVDVNIKVGSHHVQVTTVKHQEIFSSLRLSTAINDIFRLSDIDEAATAIQSDDSFSFGLRADGGRIVMCFTSPHKSNILQAIRSAKAKYSKDSRTHKPLERLLRPQDVPGTLLNLAFMNLSSLDHQLRLASYNLLGALCITFKFRTTTRLVCSRDLSIPIDPTRFIVNISRELAASEPQLTSDFLSEFFASWETFTEEQKPLSLAYMAPWLSGLRRDVLTSEMDGEKGKEKVASIFRKFIDLIALDQSLSYALEQFVWPALGQDEVLLDIFLEEVMKMAIGFGTQQDVLETVASTVANIGTVTLRARFLSRLRKALNRSSLRPTKNLPDNAVWPEICIMLQICTSLSFSSGVQSQLFLPEIFHIVTMLVNTGSQSVRVQVHRLLTNTVHAVCTSFILDESKFTKLRASLDVLSEPRSTIFSSPPPFRRDAASISLTGGEGSTLPAMENLVAILFDICTIAAPSVDTANAWRSRWMSLVASTAFQNNPAVQPRAFAVMGYLAKEEVDDDLLYQVLVALRNSVSQFGEDGHSEMLTSIITCLSRMMANLPSASRYGLQLFWLAMSLIRLVPGNLFNCTAQFLEAVLINIGNIGGVRGDRMIPMLLQSRSQLDEAVEPLDEAYGIHFDDDNFHFAVCACLVRGLTDNTTRLAAVRVLWSFLEMTAPASQLSAKLVHAMVDSPYLALMLARCADQDSFRDNMWLAGINPDGISGILEGSRRRHADVMEDRDLLLISAIELVDFQYLEDTVQARTLLWLNELALSRRTVFAYLCGAMPTILNDVLMHGQDSAALEAAHTLVRTLTSEREYASATGSMESLEEALEEMGFRGLWKASFQEMAEENRAECFELTEKLIELIVI</sequence>
<keyword evidence="2" id="KW-1185">Reference proteome</keyword>
<evidence type="ECO:0000313" key="1">
    <source>
        <dbReference type="EMBL" id="KAJ2984363.1"/>
    </source>
</evidence>
<gene>
    <name evidence="1" type="ORF">NQ176_g30</name>
</gene>
<protein>
    <submittedName>
        <fullName evidence="1">Uncharacterized protein</fullName>
    </submittedName>
</protein>
<evidence type="ECO:0000313" key="2">
    <source>
        <dbReference type="Proteomes" id="UP001143910"/>
    </source>
</evidence>
<proteinExistence type="predicted"/>
<comment type="caution">
    <text evidence="1">The sequence shown here is derived from an EMBL/GenBank/DDBJ whole genome shotgun (WGS) entry which is preliminary data.</text>
</comment>
<accession>A0ACC1P1E6</accession>
<dbReference type="EMBL" id="JANJQO010000001">
    <property type="protein sequence ID" value="KAJ2984363.1"/>
    <property type="molecule type" value="Genomic_DNA"/>
</dbReference>
<name>A0ACC1P1E6_9HYPO</name>
<organism evidence="1 2">
    <name type="scientific">Zarea fungicola</name>
    <dbReference type="NCBI Taxonomy" id="93591"/>
    <lineage>
        <taxon>Eukaryota</taxon>
        <taxon>Fungi</taxon>
        <taxon>Dikarya</taxon>
        <taxon>Ascomycota</taxon>
        <taxon>Pezizomycotina</taxon>
        <taxon>Sordariomycetes</taxon>
        <taxon>Hypocreomycetidae</taxon>
        <taxon>Hypocreales</taxon>
        <taxon>Cordycipitaceae</taxon>
        <taxon>Zarea</taxon>
    </lineage>
</organism>